<organism evidence="2 3">
    <name type="scientific">Vibrio owensii CAIM 1854 = LMG 25443</name>
    <dbReference type="NCBI Taxonomy" id="1229493"/>
    <lineage>
        <taxon>Bacteria</taxon>
        <taxon>Pseudomonadati</taxon>
        <taxon>Pseudomonadota</taxon>
        <taxon>Gammaproteobacteria</taxon>
        <taxon>Vibrionales</taxon>
        <taxon>Vibrionaceae</taxon>
        <taxon>Vibrio</taxon>
    </lineage>
</organism>
<protein>
    <submittedName>
        <fullName evidence="2">Uncharacterized protein</fullName>
    </submittedName>
</protein>
<dbReference type="EMBL" id="JPRD01000024">
    <property type="protein sequence ID" value="KIF52242.1"/>
    <property type="molecule type" value="Genomic_DNA"/>
</dbReference>
<evidence type="ECO:0000313" key="2">
    <source>
        <dbReference type="EMBL" id="KIF52242.1"/>
    </source>
</evidence>
<keyword evidence="1" id="KW-0732">Signal</keyword>
<proteinExistence type="predicted"/>
<gene>
    <name evidence="2" type="ORF">H735_15640</name>
</gene>
<dbReference type="AlphaFoldDB" id="A0A0C1W760"/>
<dbReference type="Proteomes" id="UP000031586">
    <property type="component" value="Unassembled WGS sequence"/>
</dbReference>
<feature type="chain" id="PRO_5002154740" evidence="1">
    <location>
        <begin position="19"/>
        <end position="204"/>
    </location>
</feature>
<comment type="caution">
    <text evidence="2">The sequence shown here is derived from an EMBL/GenBank/DDBJ whole genome shotgun (WGS) entry which is preliminary data.</text>
</comment>
<feature type="signal peptide" evidence="1">
    <location>
        <begin position="1"/>
        <end position="18"/>
    </location>
</feature>
<evidence type="ECO:0000256" key="1">
    <source>
        <dbReference type="SAM" id="SignalP"/>
    </source>
</evidence>
<evidence type="ECO:0000313" key="3">
    <source>
        <dbReference type="Proteomes" id="UP000031586"/>
    </source>
</evidence>
<accession>A0A0C1W760</accession>
<sequence>MKKTFLILALTCALPVQAGWFDSQEVKAAKGARLNACPNVTLEQMVDSFLASPSWASFETEGRSFVNIEGGLEFNDKPVKGLIQFELFEDDSLNINAFEMNEIAQNQLMTMGLIDKMCESAVSEHQMTDDVTSGKLTAKVLSVEPNGGEALKVITDKGHFVLNGSILTVDEIVMLEMAALNDSELCFLGTDTVYKDSFTAQCSE</sequence>
<reference evidence="2 3" key="1">
    <citation type="submission" date="2014-07" db="EMBL/GenBank/DDBJ databases">
        <title>Unique and conserved regions in Vibrio harveyi and related species in comparison with the shrimp pathogen Vibrio harveyi CAIM 1792.</title>
        <authorList>
            <person name="Espinoza-Valles I."/>
            <person name="Vora G."/>
            <person name="Leekitcharoenphon P."/>
            <person name="Ussery D."/>
            <person name="Hoj L."/>
            <person name="Gomez-Gil B."/>
        </authorList>
    </citation>
    <scope>NUCLEOTIDE SEQUENCE [LARGE SCALE GENOMIC DNA]</scope>
    <source>
        <strain evidence="3">CAIM 1854 / LMG 25443</strain>
    </source>
</reference>
<dbReference type="PATRIC" id="fig|1229493.5.peg.2278"/>
<name>A0A0C1W760_9VIBR</name>